<accession>A0A6P5ZIS2</accession>
<dbReference type="RefSeq" id="XP_022752350.1">
    <property type="nucleotide sequence ID" value="XM_022896615.1"/>
</dbReference>
<evidence type="ECO:0000256" key="4">
    <source>
        <dbReference type="ARBA" id="ARBA00038043"/>
    </source>
</evidence>
<keyword evidence="2" id="KW-0433">Leucine-rich repeat</keyword>
<dbReference type="KEGG" id="dzi:111301144"/>
<evidence type="ECO:0000256" key="1">
    <source>
        <dbReference type="ARBA" id="ARBA00004196"/>
    </source>
</evidence>
<dbReference type="InterPro" id="IPR013210">
    <property type="entry name" value="LRR_N_plant-typ"/>
</dbReference>
<dbReference type="PANTHER" id="PTHR48059">
    <property type="entry name" value="POLYGALACTURONASE INHIBITOR 1"/>
    <property type="match status" value="1"/>
</dbReference>
<protein>
    <submittedName>
        <fullName evidence="8">Protein NSP-INTERACTING KINASE 1-like</fullName>
    </submittedName>
</protein>
<evidence type="ECO:0000313" key="8">
    <source>
        <dbReference type="RefSeq" id="XP_022752350.1"/>
    </source>
</evidence>
<dbReference type="GeneID" id="111301144"/>
<keyword evidence="5" id="KW-0732">Signal</keyword>
<keyword evidence="3" id="KW-0677">Repeat</keyword>
<feature type="non-terminal residue" evidence="8">
    <location>
        <position position="198"/>
    </location>
</feature>
<dbReference type="Pfam" id="PF08263">
    <property type="entry name" value="LRRNT_2"/>
    <property type="match status" value="1"/>
</dbReference>
<dbReference type="Proteomes" id="UP000515121">
    <property type="component" value="Unplaced"/>
</dbReference>
<feature type="domain" description="Leucine-rich repeat-containing N-terminal plant-type" evidence="6">
    <location>
        <begin position="25"/>
        <end position="66"/>
    </location>
</feature>
<proteinExistence type="inferred from homology"/>
<dbReference type="SUPFAM" id="SSF52058">
    <property type="entry name" value="L domain-like"/>
    <property type="match status" value="1"/>
</dbReference>
<dbReference type="PANTHER" id="PTHR48059:SF30">
    <property type="entry name" value="OS06G0587000 PROTEIN"/>
    <property type="match status" value="1"/>
</dbReference>
<dbReference type="Pfam" id="PF00560">
    <property type="entry name" value="LRR_1"/>
    <property type="match status" value="1"/>
</dbReference>
<evidence type="ECO:0000259" key="6">
    <source>
        <dbReference type="Pfam" id="PF08263"/>
    </source>
</evidence>
<evidence type="ECO:0000256" key="5">
    <source>
        <dbReference type="SAM" id="SignalP"/>
    </source>
</evidence>
<evidence type="ECO:0000256" key="2">
    <source>
        <dbReference type="ARBA" id="ARBA00022614"/>
    </source>
</evidence>
<comment type="subcellular location">
    <subcellularLocation>
        <location evidence="1">Cell envelope</location>
    </subcellularLocation>
</comment>
<feature type="chain" id="PRO_5028199836" evidence="5">
    <location>
        <begin position="22"/>
        <end position="198"/>
    </location>
</feature>
<comment type="similarity">
    <text evidence="4">Belongs to the polygalacturonase-inhibiting protein family.</text>
</comment>
<keyword evidence="7" id="KW-1185">Reference proteome</keyword>
<feature type="signal peptide" evidence="5">
    <location>
        <begin position="1"/>
        <end position="21"/>
    </location>
</feature>
<dbReference type="Gene3D" id="3.80.10.10">
    <property type="entry name" value="Ribonuclease Inhibitor"/>
    <property type="match status" value="1"/>
</dbReference>
<evidence type="ECO:0000313" key="7">
    <source>
        <dbReference type="Proteomes" id="UP000515121"/>
    </source>
</evidence>
<reference evidence="8" key="1">
    <citation type="submission" date="2025-08" db="UniProtKB">
        <authorList>
            <consortium name="RefSeq"/>
        </authorList>
    </citation>
    <scope>IDENTIFICATION</scope>
    <source>
        <tissue evidence="8">Fruit stalk</tissue>
    </source>
</reference>
<organism evidence="7 8">
    <name type="scientific">Durio zibethinus</name>
    <name type="common">Durian</name>
    <dbReference type="NCBI Taxonomy" id="66656"/>
    <lineage>
        <taxon>Eukaryota</taxon>
        <taxon>Viridiplantae</taxon>
        <taxon>Streptophyta</taxon>
        <taxon>Embryophyta</taxon>
        <taxon>Tracheophyta</taxon>
        <taxon>Spermatophyta</taxon>
        <taxon>Magnoliopsida</taxon>
        <taxon>eudicotyledons</taxon>
        <taxon>Gunneridae</taxon>
        <taxon>Pentapetalae</taxon>
        <taxon>rosids</taxon>
        <taxon>malvids</taxon>
        <taxon>Malvales</taxon>
        <taxon>Malvaceae</taxon>
        <taxon>Helicteroideae</taxon>
        <taxon>Durio</taxon>
    </lineage>
</organism>
<dbReference type="InterPro" id="IPR032675">
    <property type="entry name" value="LRR_dom_sf"/>
</dbReference>
<gene>
    <name evidence="8" type="primary">LOC111301144</name>
</gene>
<evidence type="ECO:0000256" key="3">
    <source>
        <dbReference type="ARBA" id="ARBA00022737"/>
    </source>
</evidence>
<sequence>MAMCKLFLLLLLLVQFHEHEACYEEEKRSLLKIKAYFQSNGYADYFVLRSWGEDDPDCCRWESVKCANTTGHVIELSLGNVGESVYGDNLPSMLNLSIFQPFKELRILKLSGNWINLIQKEGSNGLLRLQKLETLDLSGNYFSNNSLQSLSALTSLKNLILSDTHMQGSFPFQELSVLKNLKFLDLTSNKLEGPPKMQ</sequence>
<dbReference type="InterPro" id="IPR051848">
    <property type="entry name" value="PGIP"/>
</dbReference>
<name>A0A6P5ZIS2_DURZI</name>
<dbReference type="OrthoDB" id="973305at2759"/>
<dbReference type="InterPro" id="IPR001611">
    <property type="entry name" value="Leu-rich_rpt"/>
</dbReference>
<dbReference type="AlphaFoldDB" id="A0A6P5ZIS2"/>